<feature type="region of interest" description="Disordered" evidence="3">
    <location>
        <begin position="68"/>
        <end position="155"/>
    </location>
</feature>
<evidence type="ECO:0000256" key="2">
    <source>
        <dbReference type="ARBA" id="ARBA00023242"/>
    </source>
</evidence>
<evidence type="ECO:0000313" key="5">
    <source>
        <dbReference type="EMBL" id="PIA16180.1"/>
    </source>
</evidence>
<proteinExistence type="predicted"/>
<feature type="compositionally biased region" description="Polar residues" evidence="3">
    <location>
        <begin position="121"/>
        <end position="133"/>
    </location>
</feature>
<dbReference type="PANTHER" id="PTHR47659">
    <property type="entry name" value="ZN(II)2CYS6 TRANSCRIPTION FACTOR (EUROFUNG)-RELATED"/>
    <property type="match status" value="1"/>
</dbReference>
<reference evidence="5 6" key="1">
    <citation type="journal article" date="2015" name="Genome Biol. Evol.">
        <title>Phylogenomic analyses indicate that early fungi evolved digesting cell walls of algal ancestors of land plants.</title>
        <authorList>
            <person name="Chang Y."/>
            <person name="Wang S."/>
            <person name="Sekimoto S."/>
            <person name="Aerts A.L."/>
            <person name="Choi C."/>
            <person name="Clum A."/>
            <person name="LaButti K.M."/>
            <person name="Lindquist E.A."/>
            <person name="Yee Ngan C."/>
            <person name="Ohm R.A."/>
            <person name="Salamov A.A."/>
            <person name="Grigoriev I.V."/>
            <person name="Spatafora J.W."/>
            <person name="Berbee M.L."/>
        </authorList>
    </citation>
    <scope>NUCLEOTIDE SEQUENCE [LARGE SCALE GENOMIC DNA]</scope>
    <source>
        <strain evidence="5 6">NRRL 1564</strain>
    </source>
</reference>
<dbReference type="CDD" id="cd00067">
    <property type="entry name" value="GAL4"/>
    <property type="match status" value="1"/>
</dbReference>
<accession>A0A2G5BB01</accession>
<dbReference type="PANTHER" id="PTHR47659:SF1">
    <property type="entry name" value="TRANSCRIPTION ACTIVATOR OF GLUCONEOGENESIS ERT1"/>
    <property type="match status" value="1"/>
</dbReference>
<name>A0A2G5BB01_COERN</name>
<dbReference type="GO" id="GO:0000981">
    <property type="term" value="F:DNA-binding transcription factor activity, RNA polymerase II-specific"/>
    <property type="evidence" value="ECO:0007669"/>
    <property type="project" value="InterPro"/>
</dbReference>
<dbReference type="InterPro" id="IPR036864">
    <property type="entry name" value="Zn2-C6_fun-type_DNA-bd_sf"/>
</dbReference>
<keyword evidence="2" id="KW-0539">Nucleus</keyword>
<evidence type="ECO:0000259" key="4">
    <source>
        <dbReference type="PROSITE" id="PS50048"/>
    </source>
</evidence>
<feature type="compositionally biased region" description="Basic residues" evidence="3">
    <location>
        <begin position="75"/>
        <end position="93"/>
    </location>
</feature>
<dbReference type="Proteomes" id="UP000242474">
    <property type="component" value="Unassembled WGS sequence"/>
</dbReference>
<sequence length="393" mass="44756">MDSREQSPIETPYSGSENQPPSDDEPDVMPQRSKRIQVKNACVNCQRACKKCDNNRPCNRCIKQGLSNSCEDSKRKPRQRGIKRGPYKKRKKKKDNEQIVSSIKTRNYIRKGRRADRKTDSTQSPLSRDSNTLAPGYGQFSPQFSPEQNADNPYCWSRTTDISQERRIFRMPPIGGFEEDYNDSSYNPLFGSHSPELSSIEPEHSQAQASPLNMLSDVALTEKPNSYKNLYSTPFCTPPLTNYRLGYFQSNLHIPLSNARFDAEYRSSVPIPSATVEKSTQPDYQNSLVDPTVTCREHGQMSSYSSDMMYEQPEKKHIRRLSQLLDKTHISGRPEDGNDNFAENVEAFQNDIAAVRQNTHITSNYGNNGIYGYGHHTETQLDHRNSLSGYEIS</sequence>
<evidence type="ECO:0000256" key="1">
    <source>
        <dbReference type="ARBA" id="ARBA00022723"/>
    </source>
</evidence>
<feature type="compositionally biased region" description="Basic residues" evidence="3">
    <location>
        <begin position="107"/>
        <end position="116"/>
    </location>
</feature>
<keyword evidence="1" id="KW-0479">Metal-binding</keyword>
<dbReference type="AlphaFoldDB" id="A0A2G5BB01"/>
<evidence type="ECO:0000256" key="3">
    <source>
        <dbReference type="SAM" id="MobiDB-lite"/>
    </source>
</evidence>
<evidence type="ECO:0000313" key="6">
    <source>
        <dbReference type="Proteomes" id="UP000242474"/>
    </source>
</evidence>
<dbReference type="STRING" id="763665.A0A2G5BB01"/>
<dbReference type="InterPro" id="IPR050335">
    <property type="entry name" value="ERT1_acuK_gluconeogen_tf"/>
</dbReference>
<feature type="region of interest" description="Disordered" evidence="3">
    <location>
        <begin position="1"/>
        <end position="33"/>
    </location>
</feature>
<gene>
    <name evidence="5" type="ORF">COEREDRAFT_87151</name>
</gene>
<dbReference type="OrthoDB" id="5583435at2759"/>
<dbReference type="InterPro" id="IPR001138">
    <property type="entry name" value="Zn2Cys6_DnaBD"/>
</dbReference>
<dbReference type="Gene3D" id="4.10.240.10">
    <property type="entry name" value="Zn(2)-C6 fungal-type DNA-binding domain"/>
    <property type="match status" value="1"/>
</dbReference>
<feature type="compositionally biased region" description="Polar residues" evidence="3">
    <location>
        <begin position="8"/>
        <end position="21"/>
    </location>
</feature>
<organism evidence="5 6">
    <name type="scientific">Coemansia reversa (strain ATCC 12441 / NRRL 1564)</name>
    <dbReference type="NCBI Taxonomy" id="763665"/>
    <lineage>
        <taxon>Eukaryota</taxon>
        <taxon>Fungi</taxon>
        <taxon>Fungi incertae sedis</taxon>
        <taxon>Zoopagomycota</taxon>
        <taxon>Kickxellomycotina</taxon>
        <taxon>Kickxellomycetes</taxon>
        <taxon>Kickxellales</taxon>
        <taxon>Kickxellaceae</taxon>
        <taxon>Coemansia</taxon>
    </lineage>
</organism>
<keyword evidence="6" id="KW-1185">Reference proteome</keyword>
<protein>
    <recommendedName>
        <fullName evidence="4">Zn(2)-C6 fungal-type domain-containing protein</fullName>
    </recommendedName>
</protein>
<dbReference type="GO" id="GO:0008270">
    <property type="term" value="F:zinc ion binding"/>
    <property type="evidence" value="ECO:0007669"/>
    <property type="project" value="InterPro"/>
</dbReference>
<dbReference type="PROSITE" id="PS50048">
    <property type="entry name" value="ZN2_CY6_FUNGAL_2"/>
    <property type="match status" value="1"/>
</dbReference>
<feature type="compositionally biased region" description="Polar residues" evidence="3">
    <location>
        <begin position="140"/>
        <end position="155"/>
    </location>
</feature>
<dbReference type="EMBL" id="KZ303501">
    <property type="protein sequence ID" value="PIA16180.1"/>
    <property type="molecule type" value="Genomic_DNA"/>
</dbReference>
<feature type="domain" description="Zn(2)-C6 fungal-type" evidence="4">
    <location>
        <begin position="41"/>
        <end position="70"/>
    </location>
</feature>